<organism evidence="4 5">
    <name type="scientific">Variovorax terrae</name>
    <dbReference type="NCBI Taxonomy" id="2923278"/>
    <lineage>
        <taxon>Bacteria</taxon>
        <taxon>Pseudomonadati</taxon>
        <taxon>Pseudomonadota</taxon>
        <taxon>Betaproteobacteria</taxon>
        <taxon>Burkholderiales</taxon>
        <taxon>Comamonadaceae</taxon>
        <taxon>Variovorax</taxon>
    </lineage>
</organism>
<feature type="chain" id="PRO_5040947960" evidence="2">
    <location>
        <begin position="23"/>
        <end position="550"/>
    </location>
</feature>
<reference evidence="4" key="1">
    <citation type="submission" date="2022-03" db="EMBL/GenBank/DDBJ databases">
        <authorList>
            <person name="Woo C.Y."/>
        </authorList>
    </citation>
    <scope>NUCLEOTIDE SEQUENCE</scope>
    <source>
        <strain evidence="4">CYS-02</strain>
    </source>
</reference>
<evidence type="ECO:0000256" key="2">
    <source>
        <dbReference type="SAM" id="SignalP"/>
    </source>
</evidence>
<dbReference type="Gene3D" id="2.60.120.1440">
    <property type="match status" value="1"/>
</dbReference>
<dbReference type="RefSeq" id="WP_243306479.1">
    <property type="nucleotide sequence ID" value="NZ_JALGBI010000001.1"/>
</dbReference>
<keyword evidence="2" id="KW-0732">Signal</keyword>
<feature type="signal peptide" evidence="2">
    <location>
        <begin position="1"/>
        <end position="22"/>
    </location>
</feature>
<dbReference type="Pfam" id="PF04773">
    <property type="entry name" value="FecR"/>
    <property type="match status" value="1"/>
</dbReference>
<gene>
    <name evidence="4" type="ORF">MMF98_11865</name>
</gene>
<feature type="region of interest" description="Disordered" evidence="1">
    <location>
        <begin position="214"/>
        <end position="325"/>
    </location>
</feature>
<feature type="compositionally biased region" description="Low complexity" evidence="1">
    <location>
        <begin position="221"/>
        <end position="296"/>
    </location>
</feature>
<sequence length="550" mass="54974">MKKTHIAVAVLALGSSYPGAWAASAGRVLAVAGDANIERAGAKVAVGVGTLVESGDTLLVGDRSALQVRFSDESIVALRANSQFRIQDYQYDRKAESDKSVLSLIKGGLRTITGLIGKANRKAFALNTPTATIGIRGTNFTVVTCDNDCTNADGSQAPNGTFGGVTDGRIDVSNQGGETEFGQQEYFFVADQNTAPTQLLAPPSVLSERGLLARGRGNTNAPPSGASGTSGTSGASGMASASGTTSAGGESGSGQTASSSPSSSSSSSSEASAPPQSSSSTQTSTSPQTSSSSQMALQGTPPVSYKAADATTTSIPTTPASNGHVVLVTDRPGGPNVREGTPDLGGFWNPAFNLTGVTNAAGLAAAIDAVATDPSYKMGFVSTSSSSAAGAYWLYDTFRVAHYIFADSPTVALPTSGIAQYNYAGGSPATDNFHRQGTFAPGNLSINYGSQSVTTLSNMVMGFGAGAGQSATSYSIAAGTQYSLAAGAQALPVTCTAGCQTGNVSTAITAGQLAGASGQSFLAVFRVQSTLLSSGAGHVAGASAAFVKAP</sequence>
<protein>
    <submittedName>
        <fullName evidence="4">FecR family protein</fullName>
    </submittedName>
</protein>
<feature type="compositionally biased region" description="Low complexity" evidence="1">
    <location>
        <begin position="307"/>
        <end position="321"/>
    </location>
</feature>
<evidence type="ECO:0000259" key="3">
    <source>
        <dbReference type="Pfam" id="PF04773"/>
    </source>
</evidence>
<comment type="caution">
    <text evidence="4">The sequence shown here is derived from an EMBL/GenBank/DDBJ whole genome shotgun (WGS) entry which is preliminary data.</text>
</comment>
<dbReference type="AlphaFoldDB" id="A0A9X1VVB3"/>
<dbReference type="EMBL" id="JALGBI010000001">
    <property type="protein sequence ID" value="MCJ0763903.1"/>
    <property type="molecule type" value="Genomic_DNA"/>
</dbReference>
<dbReference type="Proteomes" id="UP001139447">
    <property type="component" value="Unassembled WGS sequence"/>
</dbReference>
<evidence type="ECO:0000256" key="1">
    <source>
        <dbReference type="SAM" id="MobiDB-lite"/>
    </source>
</evidence>
<keyword evidence="5" id="KW-1185">Reference proteome</keyword>
<name>A0A9X1VVB3_9BURK</name>
<evidence type="ECO:0000313" key="5">
    <source>
        <dbReference type="Proteomes" id="UP001139447"/>
    </source>
</evidence>
<proteinExistence type="predicted"/>
<accession>A0A9X1VVB3</accession>
<dbReference type="PANTHER" id="PTHR38731">
    <property type="entry name" value="LIPL45-RELATED LIPOPROTEIN-RELATED"/>
    <property type="match status" value="1"/>
</dbReference>
<dbReference type="InterPro" id="IPR006860">
    <property type="entry name" value="FecR"/>
</dbReference>
<feature type="domain" description="FecR protein" evidence="3">
    <location>
        <begin position="56"/>
        <end position="144"/>
    </location>
</feature>
<evidence type="ECO:0000313" key="4">
    <source>
        <dbReference type="EMBL" id="MCJ0763903.1"/>
    </source>
</evidence>
<dbReference type="PANTHER" id="PTHR38731:SF1">
    <property type="entry name" value="FECR PROTEIN DOMAIN-CONTAINING PROTEIN"/>
    <property type="match status" value="1"/>
</dbReference>